<dbReference type="PANTHER" id="PTHR48111:SF76">
    <property type="entry name" value="TWO-COMPONENT RESPONSE REGULATOR"/>
    <property type="match status" value="1"/>
</dbReference>
<protein>
    <submittedName>
        <fullName evidence="10">Response regulator MprA</fullName>
    </submittedName>
</protein>
<dbReference type="PROSITE" id="PS50110">
    <property type="entry name" value="RESPONSE_REGULATORY"/>
    <property type="match status" value="1"/>
</dbReference>
<keyword evidence="11" id="KW-1185">Reference proteome</keyword>
<dbReference type="GO" id="GO:0006355">
    <property type="term" value="P:regulation of DNA-templated transcription"/>
    <property type="evidence" value="ECO:0007669"/>
    <property type="project" value="InterPro"/>
</dbReference>
<evidence type="ECO:0000256" key="1">
    <source>
        <dbReference type="ARBA" id="ARBA00022553"/>
    </source>
</evidence>
<dbReference type="InterPro" id="IPR001789">
    <property type="entry name" value="Sig_transdc_resp-reg_receiver"/>
</dbReference>
<evidence type="ECO:0000256" key="4">
    <source>
        <dbReference type="ARBA" id="ARBA00023125"/>
    </source>
</evidence>
<dbReference type="GO" id="GO:0032993">
    <property type="term" value="C:protein-DNA complex"/>
    <property type="evidence" value="ECO:0007669"/>
    <property type="project" value="TreeGrafter"/>
</dbReference>
<feature type="domain" description="OmpR/PhoB-type" evidence="9">
    <location>
        <begin position="134"/>
        <end position="233"/>
    </location>
</feature>
<evidence type="ECO:0000313" key="11">
    <source>
        <dbReference type="Proteomes" id="UP000494329"/>
    </source>
</evidence>
<evidence type="ECO:0000256" key="7">
    <source>
        <dbReference type="PROSITE-ProRule" id="PRU01091"/>
    </source>
</evidence>
<dbReference type="Proteomes" id="UP000494329">
    <property type="component" value="Unassembled WGS sequence"/>
</dbReference>
<dbReference type="SUPFAM" id="SSF52172">
    <property type="entry name" value="CheY-like"/>
    <property type="match status" value="1"/>
</dbReference>
<evidence type="ECO:0000259" key="8">
    <source>
        <dbReference type="PROSITE" id="PS50110"/>
    </source>
</evidence>
<gene>
    <name evidence="10" type="primary">mprA_2</name>
    <name evidence="10" type="ORF">LMG29739_03405</name>
</gene>
<keyword evidence="5" id="KW-0804">Transcription</keyword>
<dbReference type="AlphaFoldDB" id="A0A6J5E5U7"/>
<dbReference type="GO" id="GO:0000976">
    <property type="term" value="F:transcription cis-regulatory region binding"/>
    <property type="evidence" value="ECO:0007669"/>
    <property type="project" value="TreeGrafter"/>
</dbReference>
<dbReference type="RefSeq" id="WP_175112104.1">
    <property type="nucleotide sequence ID" value="NZ_CADIKF010000026.1"/>
</dbReference>
<sequence length="235" mass="25930">MHGASASKPRVLVVEDDRCARIEVSAALEDFGFEVECVPTGFEGLLRATNGEFDAVVLDRMLPDIDGLSILSTLRNIGKQTPVLILSALDAVDERVRGLRAGGDDYVVKPFDALELNARLKALLRRRSLNGNGSAVMRIDDLTLDPATGDVRRAGHAVELKPREYKLLEFMMRHVGQVVTRAMLLEAVWNYHFNAQTNVIDMHISNLRRKISLNGRTSALIVTVRNAGYIIHASA</sequence>
<dbReference type="Gene3D" id="3.40.50.2300">
    <property type="match status" value="1"/>
</dbReference>
<dbReference type="Gene3D" id="1.10.10.10">
    <property type="entry name" value="Winged helix-like DNA-binding domain superfamily/Winged helix DNA-binding domain"/>
    <property type="match status" value="1"/>
</dbReference>
<dbReference type="GO" id="GO:0000156">
    <property type="term" value="F:phosphorelay response regulator activity"/>
    <property type="evidence" value="ECO:0007669"/>
    <property type="project" value="TreeGrafter"/>
</dbReference>
<evidence type="ECO:0000256" key="3">
    <source>
        <dbReference type="ARBA" id="ARBA00023015"/>
    </source>
</evidence>
<name>A0A6J5E5U7_9BURK</name>
<accession>A0A6J5E5U7</accession>
<dbReference type="InterPro" id="IPR016032">
    <property type="entry name" value="Sig_transdc_resp-reg_C-effctor"/>
</dbReference>
<dbReference type="Pfam" id="PF00072">
    <property type="entry name" value="Response_reg"/>
    <property type="match status" value="1"/>
</dbReference>
<dbReference type="InterPro" id="IPR011006">
    <property type="entry name" value="CheY-like_superfamily"/>
</dbReference>
<dbReference type="EMBL" id="CADIKF010000026">
    <property type="protein sequence ID" value="CAB3760495.1"/>
    <property type="molecule type" value="Genomic_DNA"/>
</dbReference>
<evidence type="ECO:0000256" key="2">
    <source>
        <dbReference type="ARBA" id="ARBA00023012"/>
    </source>
</evidence>
<keyword evidence="3" id="KW-0805">Transcription regulation</keyword>
<proteinExistence type="predicted"/>
<dbReference type="FunFam" id="1.10.10.10:FF:000005">
    <property type="entry name" value="Two-component system response regulator"/>
    <property type="match status" value="1"/>
</dbReference>
<dbReference type="CDD" id="cd00383">
    <property type="entry name" value="trans_reg_C"/>
    <property type="match status" value="1"/>
</dbReference>
<dbReference type="SUPFAM" id="SSF46894">
    <property type="entry name" value="C-terminal effector domain of the bipartite response regulators"/>
    <property type="match status" value="1"/>
</dbReference>
<keyword evidence="4 7" id="KW-0238">DNA-binding</keyword>
<keyword evidence="1 6" id="KW-0597">Phosphoprotein</keyword>
<feature type="modified residue" description="4-aspartylphosphate" evidence="6">
    <location>
        <position position="59"/>
    </location>
</feature>
<keyword evidence="2" id="KW-0902">Two-component regulatory system</keyword>
<organism evidence="10 11">
    <name type="scientific">Paraburkholderia solisilvae</name>
    <dbReference type="NCBI Taxonomy" id="624376"/>
    <lineage>
        <taxon>Bacteria</taxon>
        <taxon>Pseudomonadati</taxon>
        <taxon>Pseudomonadota</taxon>
        <taxon>Betaproteobacteria</taxon>
        <taxon>Burkholderiales</taxon>
        <taxon>Burkholderiaceae</taxon>
        <taxon>Paraburkholderia</taxon>
    </lineage>
</organism>
<evidence type="ECO:0000259" key="9">
    <source>
        <dbReference type="PROSITE" id="PS51755"/>
    </source>
</evidence>
<reference evidence="10 11" key="1">
    <citation type="submission" date="2020-04" db="EMBL/GenBank/DDBJ databases">
        <authorList>
            <person name="De Canck E."/>
        </authorList>
    </citation>
    <scope>NUCLEOTIDE SEQUENCE [LARGE SCALE GENOMIC DNA]</scope>
    <source>
        <strain evidence="10 11">LMG 29739</strain>
    </source>
</reference>
<dbReference type="InterPro" id="IPR036388">
    <property type="entry name" value="WH-like_DNA-bd_sf"/>
</dbReference>
<dbReference type="GO" id="GO:0005829">
    <property type="term" value="C:cytosol"/>
    <property type="evidence" value="ECO:0007669"/>
    <property type="project" value="TreeGrafter"/>
</dbReference>
<dbReference type="Gene3D" id="6.10.250.690">
    <property type="match status" value="1"/>
</dbReference>
<dbReference type="SMART" id="SM00448">
    <property type="entry name" value="REC"/>
    <property type="match status" value="1"/>
</dbReference>
<dbReference type="PROSITE" id="PS51755">
    <property type="entry name" value="OMPR_PHOB"/>
    <property type="match status" value="1"/>
</dbReference>
<feature type="domain" description="Response regulatory" evidence="8">
    <location>
        <begin position="10"/>
        <end position="124"/>
    </location>
</feature>
<dbReference type="SMART" id="SM00862">
    <property type="entry name" value="Trans_reg_C"/>
    <property type="match status" value="1"/>
</dbReference>
<dbReference type="InterPro" id="IPR039420">
    <property type="entry name" value="WalR-like"/>
</dbReference>
<evidence type="ECO:0000313" key="10">
    <source>
        <dbReference type="EMBL" id="CAB3760495.1"/>
    </source>
</evidence>
<evidence type="ECO:0000256" key="5">
    <source>
        <dbReference type="ARBA" id="ARBA00023163"/>
    </source>
</evidence>
<dbReference type="PANTHER" id="PTHR48111">
    <property type="entry name" value="REGULATOR OF RPOS"/>
    <property type="match status" value="1"/>
</dbReference>
<evidence type="ECO:0000256" key="6">
    <source>
        <dbReference type="PROSITE-ProRule" id="PRU00169"/>
    </source>
</evidence>
<dbReference type="Pfam" id="PF00486">
    <property type="entry name" value="Trans_reg_C"/>
    <property type="match status" value="1"/>
</dbReference>
<feature type="DNA-binding region" description="OmpR/PhoB-type" evidence="7">
    <location>
        <begin position="134"/>
        <end position="233"/>
    </location>
</feature>
<dbReference type="InterPro" id="IPR001867">
    <property type="entry name" value="OmpR/PhoB-type_DNA-bd"/>
</dbReference>